<evidence type="ECO:0000256" key="5">
    <source>
        <dbReference type="SAM" id="MobiDB-lite"/>
    </source>
</evidence>
<protein>
    <submittedName>
        <fullName evidence="9">Uncharacterized protein</fullName>
    </submittedName>
</protein>
<evidence type="ECO:0000313" key="9">
    <source>
        <dbReference type="EMBL" id="VTR96913.1"/>
    </source>
</evidence>
<feature type="domain" description="HAMP" evidence="8">
    <location>
        <begin position="492"/>
        <end position="538"/>
    </location>
</feature>
<dbReference type="GO" id="GO:0005886">
    <property type="term" value="C:plasma membrane"/>
    <property type="evidence" value="ECO:0007669"/>
    <property type="project" value="TreeGrafter"/>
</dbReference>
<dbReference type="CDD" id="cd11386">
    <property type="entry name" value="MCP_signal"/>
    <property type="match status" value="1"/>
</dbReference>
<dbReference type="GO" id="GO:0006935">
    <property type="term" value="P:chemotaxis"/>
    <property type="evidence" value="ECO:0007669"/>
    <property type="project" value="UniProtKB-KW"/>
</dbReference>
<dbReference type="EMBL" id="LR593886">
    <property type="protein sequence ID" value="VTR96913.1"/>
    <property type="molecule type" value="Genomic_DNA"/>
</dbReference>
<organism evidence="9 10">
    <name type="scientific">Gemmata massiliana</name>
    <dbReference type="NCBI Taxonomy" id="1210884"/>
    <lineage>
        <taxon>Bacteria</taxon>
        <taxon>Pseudomonadati</taxon>
        <taxon>Planctomycetota</taxon>
        <taxon>Planctomycetia</taxon>
        <taxon>Gemmatales</taxon>
        <taxon>Gemmataceae</taxon>
        <taxon>Gemmata</taxon>
    </lineage>
</organism>
<feature type="domain" description="HAMP" evidence="8">
    <location>
        <begin position="391"/>
        <end position="443"/>
    </location>
</feature>
<keyword evidence="6" id="KW-1133">Transmembrane helix</keyword>
<dbReference type="InterPro" id="IPR003660">
    <property type="entry name" value="HAMP_dom"/>
</dbReference>
<reference evidence="9 10" key="1">
    <citation type="submission" date="2019-05" db="EMBL/GenBank/DDBJ databases">
        <authorList>
            <consortium name="Science for Life Laboratories"/>
        </authorList>
    </citation>
    <scope>NUCLEOTIDE SEQUENCE [LARGE SCALE GENOMIC DNA]</scope>
    <source>
        <strain evidence="9">Soil9</strain>
    </source>
</reference>
<dbReference type="GO" id="GO:0007165">
    <property type="term" value="P:signal transduction"/>
    <property type="evidence" value="ECO:0007669"/>
    <property type="project" value="UniProtKB-KW"/>
</dbReference>
<feature type="domain" description="Methyl-accepting transducer" evidence="7">
    <location>
        <begin position="543"/>
        <end position="772"/>
    </location>
</feature>
<dbReference type="KEGG" id="gms:SOIL9_09830"/>
<dbReference type="Gene3D" id="1.10.287.950">
    <property type="entry name" value="Methyl-accepting chemotaxis protein"/>
    <property type="match status" value="1"/>
</dbReference>
<dbReference type="GO" id="GO:0004888">
    <property type="term" value="F:transmembrane signaling receptor activity"/>
    <property type="evidence" value="ECO:0007669"/>
    <property type="project" value="TreeGrafter"/>
</dbReference>
<keyword evidence="6" id="KW-0812">Transmembrane</keyword>
<dbReference type="InterPro" id="IPR033462">
    <property type="entry name" value="Cache_3-Cache_2"/>
</dbReference>
<keyword evidence="4" id="KW-0807">Transducer</keyword>
<dbReference type="Proteomes" id="UP000464178">
    <property type="component" value="Chromosome"/>
</dbReference>
<keyword evidence="6" id="KW-0472">Membrane</keyword>
<dbReference type="PANTHER" id="PTHR43531">
    <property type="entry name" value="PROTEIN ICFG"/>
    <property type="match status" value="1"/>
</dbReference>
<feature type="region of interest" description="Disordered" evidence="5">
    <location>
        <begin position="794"/>
        <end position="827"/>
    </location>
</feature>
<dbReference type="InterPro" id="IPR004089">
    <property type="entry name" value="MCPsignal_dom"/>
</dbReference>
<dbReference type="RefSeq" id="WP_162670970.1">
    <property type="nucleotide sequence ID" value="NZ_LR593886.1"/>
</dbReference>
<comment type="subcellular location">
    <subcellularLocation>
        <location evidence="1">Membrane</location>
    </subcellularLocation>
</comment>
<proteinExistence type="inferred from homology"/>
<dbReference type="Gene3D" id="6.10.340.10">
    <property type="match status" value="1"/>
</dbReference>
<dbReference type="SMART" id="SM00283">
    <property type="entry name" value="MA"/>
    <property type="match status" value="1"/>
</dbReference>
<dbReference type="PROSITE" id="PS50111">
    <property type="entry name" value="CHEMOTAXIS_TRANSDUC_2"/>
    <property type="match status" value="1"/>
</dbReference>
<dbReference type="CDD" id="cd06225">
    <property type="entry name" value="HAMP"/>
    <property type="match status" value="2"/>
</dbReference>
<dbReference type="PROSITE" id="PS50885">
    <property type="entry name" value="HAMP"/>
    <property type="match status" value="2"/>
</dbReference>
<evidence type="ECO:0000256" key="2">
    <source>
        <dbReference type="ARBA" id="ARBA00022481"/>
    </source>
</evidence>
<evidence type="ECO:0000313" key="10">
    <source>
        <dbReference type="Proteomes" id="UP000464178"/>
    </source>
</evidence>
<dbReference type="SUPFAM" id="SSF103190">
    <property type="entry name" value="Sensory domain-like"/>
    <property type="match status" value="1"/>
</dbReference>
<evidence type="ECO:0000259" key="7">
    <source>
        <dbReference type="PROSITE" id="PS50111"/>
    </source>
</evidence>
<evidence type="ECO:0000259" key="8">
    <source>
        <dbReference type="PROSITE" id="PS50885"/>
    </source>
</evidence>
<evidence type="ECO:0000256" key="6">
    <source>
        <dbReference type="SAM" id="Phobius"/>
    </source>
</evidence>
<dbReference type="SMART" id="SM00304">
    <property type="entry name" value="HAMP"/>
    <property type="match status" value="2"/>
</dbReference>
<feature type="transmembrane region" description="Helical" evidence="6">
    <location>
        <begin position="369"/>
        <end position="390"/>
    </location>
</feature>
<gene>
    <name evidence="9" type="ORF">SOIL9_09830</name>
</gene>
<evidence type="ECO:0000256" key="1">
    <source>
        <dbReference type="ARBA" id="ARBA00004370"/>
    </source>
</evidence>
<dbReference type="Pfam" id="PF17201">
    <property type="entry name" value="Cache_3-Cache_2"/>
    <property type="match status" value="1"/>
</dbReference>
<evidence type="ECO:0000256" key="3">
    <source>
        <dbReference type="ARBA" id="ARBA00029447"/>
    </source>
</evidence>
<dbReference type="PANTHER" id="PTHR43531:SF14">
    <property type="entry name" value="METHYL-ACCEPTING CHEMOTAXIS PROTEIN I-RELATED"/>
    <property type="match status" value="1"/>
</dbReference>
<keyword evidence="2" id="KW-0488">Methylation</keyword>
<evidence type="ECO:0000256" key="4">
    <source>
        <dbReference type="PROSITE-ProRule" id="PRU00284"/>
    </source>
</evidence>
<keyword evidence="10" id="KW-1185">Reference proteome</keyword>
<dbReference type="Gene3D" id="3.30.450.20">
    <property type="entry name" value="PAS domain"/>
    <property type="match status" value="1"/>
</dbReference>
<name>A0A6P2D7D6_9BACT</name>
<feature type="transmembrane region" description="Helical" evidence="6">
    <location>
        <begin position="16"/>
        <end position="37"/>
    </location>
</feature>
<dbReference type="Pfam" id="PF00015">
    <property type="entry name" value="MCPsignal"/>
    <property type="match status" value="1"/>
</dbReference>
<dbReference type="FunFam" id="1.10.287.950:FF:000001">
    <property type="entry name" value="Methyl-accepting chemotaxis sensory transducer"/>
    <property type="match status" value="1"/>
</dbReference>
<feature type="region of interest" description="Disordered" evidence="5">
    <location>
        <begin position="445"/>
        <end position="475"/>
    </location>
</feature>
<dbReference type="Pfam" id="PF00672">
    <property type="entry name" value="HAMP"/>
    <property type="match status" value="2"/>
</dbReference>
<dbReference type="AlphaFoldDB" id="A0A6P2D7D6"/>
<comment type="similarity">
    <text evidence="3">Belongs to the methyl-accepting chemotaxis (MCP) protein family.</text>
</comment>
<sequence length="827" mass="88648">MFAWFSTTSPSIRTKLFGFAGICLLAIVAVIGLAVHLTRQGRDIAARECGTLSSQDMAHTLDGTYNLCLPQQECLEQMTTAALKVTDHMVEDVGGVRPAPDETVEWTAVNQLSGQSAKVVIPKMMFGDRWVGQNRDLNVPNRLVDDVRAQTGFHCTLFQRMNATGDMLRVSTTHPTANGVRASGTFIPRTNPDGNPNPVVASLLSGKTYRGRARVLNAWYITAYKPLMNAEGAVIGAVYVGIPQENVPGLRAAIRKVEVGASGRAFVLDTPGTWIISSTPSDEGRNVFAAGASDKDTALREVCERARALKSGETAEKVCEWTEGGAKRTQVVRFAYFAPWDWVIGVYMPQDEIQAGERRMSEMGDRTQVQLALVGGLVALVTLCCAAWLARSLTRPIDRTMGVLEAVAHGDLTQTAEVMTRDEVGRMAVALNTAIGALRDAEVRKRETAEREAREGAAREREKAEQVRREAEQVQREAAERDRVADELRGKVDQILVGVNAVAAGDFTQQVPDLGTDTVGQMARSLNKAIVSVRTALEGVREVSVQLADASAQLSSATEEISMGAQDQASSLEETASSLEQITATVKQNSDSAQQARQLASSSKEVAEKGGQVVGDAVGAMSAINGASKKIADIITTIDEIAFQTNLLALNAAVEAARAGEQGRGFAVVASEVRNLAQRSATAAKEIKGLIEDSVKKVDAGTELVNRSGSTLGEIVTSVTRVTSIITEIAGASKEQSVGIDQVNKAVSQMDTVTQRNAAQTEELSATAQTLTDQAGQLRDLVARFKLNEHGHTTFKTERSKSPAKPRPAVTRALKNKRGNDGGFADF</sequence>
<dbReference type="SUPFAM" id="SSF58104">
    <property type="entry name" value="Methyl-accepting chemotaxis protein (MCP) signaling domain"/>
    <property type="match status" value="1"/>
</dbReference>
<accession>A0A6P2D7D6</accession>
<dbReference type="InterPro" id="IPR029151">
    <property type="entry name" value="Sensor-like_sf"/>
</dbReference>
<dbReference type="InterPro" id="IPR051310">
    <property type="entry name" value="MCP_chemotaxis"/>
</dbReference>
<dbReference type="SUPFAM" id="SSF158472">
    <property type="entry name" value="HAMP domain-like"/>
    <property type="match status" value="1"/>
</dbReference>